<dbReference type="OrthoDB" id="9180052at2"/>
<dbReference type="InterPro" id="IPR029062">
    <property type="entry name" value="Class_I_gatase-like"/>
</dbReference>
<dbReference type="AlphaFoldDB" id="A0A246JLN4"/>
<dbReference type="Proteomes" id="UP000197468">
    <property type="component" value="Unassembled WGS sequence"/>
</dbReference>
<keyword evidence="5" id="KW-1185">Reference proteome</keyword>
<proteinExistence type="predicted"/>
<dbReference type="RefSeq" id="WP_088382258.1">
    <property type="nucleotide sequence ID" value="NZ_NIOF01000001.1"/>
</dbReference>
<dbReference type="Gene3D" id="3.40.50.880">
    <property type="match status" value="1"/>
</dbReference>
<gene>
    <name evidence="4" type="ORF">CDN99_00985</name>
</gene>
<evidence type="ECO:0000313" key="5">
    <source>
        <dbReference type="Proteomes" id="UP000197468"/>
    </source>
</evidence>
<evidence type="ECO:0000313" key="4">
    <source>
        <dbReference type="EMBL" id="OWQ93109.1"/>
    </source>
</evidence>
<keyword evidence="2" id="KW-0812">Transmembrane</keyword>
<feature type="region of interest" description="Disordered" evidence="1">
    <location>
        <begin position="138"/>
        <end position="173"/>
    </location>
</feature>
<evidence type="ECO:0000259" key="3">
    <source>
        <dbReference type="Pfam" id="PF14258"/>
    </source>
</evidence>
<evidence type="ECO:0000256" key="2">
    <source>
        <dbReference type="SAM" id="Phobius"/>
    </source>
</evidence>
<dbReference type="Pfam" id="PF14258">
    <property type="entry name" value="DUF4350"/>
    <property type="match status" value="1"/>
</dbReference>
<feature type="compositionally biased region" description="Low complexity" evidence="1">
    <location>
        <begin position="138"/>
        <end position="159"/>
    </location>
</feature>
<comment type="caution">
    <text evidence="4">The sequence shown here is derived from an EMBL/GenBank/DDBJ whole genome shotgun (WGS) entry which is preliminary data.</text>
</comment>
<protein>
    <recommendedName>
        <fullName evidence="3">DUF4350 domain-containing protein</fullName>
    </recommendedName>
</protein>
<dbReference type="EMBL" id="NIOF01000001">
    <property type="protein sequence ID" value="OWQ93109.1"/>
    <property type="molecule type" value="Genomic_DNA"/>
</dbReference>
<evidence type="ECO:0000256" key="1">
    <source>
        <dbReference type="SAM" id="MobiDB-lite"/>
    </source>
</evidence>
<dbReference type="InterPro" id="IPR025646">
    <property type="entry name" value="DUF4350"/>
</dbReference>
<reference evidence="4 5" key="1">
    <citation type="journal article" date="2008" name="Int. J. Syst. Evol. Microbiol.">
        <title>Description of Roseateles aquatilis sp. nov. and Roseateles terrae sp. nov., in the class Betaproteobacteria, and emended description of the genus Roseateles.</title>
        <authorList>
            <person name="Gomila M."/>
            <person name="Bowien B."/>
            <person name="Falsen E."/>
            <person name="Moore E.R."/>
            <person name="Lalucat J."/>
        </authorList>
    </citation>
    <scope>NUCLEOTIDE SEQUENCE [LARGE SCALE GENOMIC DNA]</scope>
    <source>
        <strain evidence="4 5">CCUG 48205</strain>
    </source>
</reference>
<organism evidence="4 5">
    <name type="scientific">Roseateles aquatilis</name>
    <dbReference type="NCBI Taxonomy" id="431061"/>
    <lineage>
        <taxon>Bacteria</taxon>
        <taxon>Pseudomonadati</taxon>
        <taxon>Pseudomonadota</taxon>
        <taxon>Betaproteobacteria</taxon>
        <taxon>Burkholderiales</taxon>
        <taxon>Sphaerotilaceae</taxon>
        <taxon>Roseateles</taxon>
    </lineage>
</organism>
<name>A0A246JLN4_9BURK</name>
<keyword evidence="2" id="KW-1133">Transmembrane helix</keyword>
<keyword evidence="2" id="KW-0472">Membrane</keyword>
<sequence length="412" mass="46057">MNRDRVIWALVLLVSVLGGWWFSTQTEWVERERPRRSQGEALKNPVYAFEQVLRRLGLQAQHREELDALPPKHARLVLLSGNWTLMPGRAEQLHRWVERGGHLVLVEGFDWDDTKLEDWVPVQRVPVGERVRREAAEAASAASAAERARAPAVTPAAGGPDREGERMTSNPPIFGNVGKLELCSSFRWSQRLRTKPGHEATWTLEQKLGAQGLRVSVGQGSVTVLNTSRMLFHNDWALRCDAPVLLAAAVQAEPGAEVWIYLGEQREALLPWLWHSGWIAILFGALALAAALWRGAIRFGPRLAPPPRLRRSISEQVRGMGAYLHREGGDALLAAQQRALDEAASNTLPGYGRLTRLERAHAIADATLVARDDLATAMSSRLCTRAELPPRLHLLESARRRLQRPHEERHSP</sequence>
<accession>A0A246JLN4</accession>
<feature type="transmembrane region" description="Helical" evidence="2">
    <location>
        <begin position="272"/>
        <end position="293"/>
    </location>
</feature>
<feature type="domain" description="DUF4350" evidence="3">
    <location>
        <begin position="44"/>
        <end position="231"/>
    </location>
</feature>